<protein>
    <submittedName>
        <fullName evidence="1">Uncharacterized protein</fullName>
    </submittedName>
</protein>
<dbReference type="EMBL" id="CP045227">
    <property type="protein sequence ID" value="QFS51489.1"/>
    <property type="molecule type" value="Genomic_DNA"/>
</dbReference>
<organism evidence="1 2">
    <name type="scientific">Nostoc sphaeroides CCNUC1</name>
    <dbReference type="NCBI Taxonomy" id="2653204"/>
    <lineage>
        <taxon>Bacteria</taxon>
        <taxon>Bacillati</taxon>
        <taxon>Cyanobacteriota</taxon>
        <taxon>Cyanophyceae</taxon>
        <taxon>Nostocales</taxon>
        <taxon>Nostocaceae</taxon>
        <taxon>Nostoc</taxon>
    </lineage>
</organism>
<accession>A0A5P8WI41</accession>
<name>A0A5P8WI41_9NOSO</name>
<reference evidence="1 2" key="1">
    <citation type="submission" date="2019-10" db="EMBL/GenBank/DDBJ databases">
        <title>Genomic and transcriptomic insights into the perfect genentic adaptation of a filamentous nitrogen-fixing cyanobacterium to rice fields.</title>
        <authorList>
            <person name="Chen Z."/>
        </authorList>
    </citation>
    <scope>NUCLEOTIDE SEQUENCE [LARGE SCALE GENOMIC DNA]</scope>
    <source>
        <strain evidence="1">CCNUC1</strain>
    </source>
</reference>
<evidence type="ECO:0000313" key="1">
    <source>
        <dbReference type="EMBL" id="QFS51489.1"/>
    </source>
</evidence>
<dbReference type="AlphaFoldDB" id="A0A5P8WI41"/>
<dbReference type="Proteomes" id="UP000326678">
    <property type="component" value="Chromosome Gxm2"/>
</dbReference>
<gene>
    <name evidence="1" type="ORF">GXM_08983</name>
</gene>
<evidence type="ECO:0000313" key="2">
    <source>
        <dbReference type="Proteomes" id="UP000326678"/>
    </source>
</evidence>
<sequence length="70" mass="7818">MTNKINKICSQKNLQALVFEELDDSQASAVVGGEGEIVDGLNGLNRVLNEFLEQENKLRKRENDQSLSLI</sequence>
<dbReference type="KEGG" id="nsh:GXM_08983"/>
<proteinExistence type="predicted"/>
<keyword evidence="2" id="KW-1185">Reference proteome</keyword>
<dbReference type="RefSeq" id="WP_152592010.1">
    <property type="nucleotide sequence ID" value="NZ_CP045227.1"/>
</dbReference>